<dbReference type="NCBIfam" id="NF047646">
    <property type="entry name" value="REP_Tyr_transpos"/>
    <property type="match status" value="1"/>
</dbReference>
<gene>
    <name evidence="2" type="ORF">SR882_07015</name>
</gene>
<dbReference type="SMART" id="SM01321">
    <property type="entry name" value="Y1_Tnp"/>
    <property type="match status" value="1"/>
</dbReference>
<dbReference type="PANTHER" id="PTHR36966">
    <property type="entry name" value="REP-ASSOCIATED TYROSINE TRANSPOSASE"/>
    <property type="match status" value="1"/>
</dbReference>
<dbReference type="SUPFAM" id="SSF143422">
    <property type="entry name" value="Transposase IS200-like"/>
    <property type="match status" value="1"/>
</dbReference>
<dbReference type="Gene3D" id="3.30.70.1290">
    <property type="entry name" value="Transposase IS200-like"/>
    <property type="match status" value="1"/>
</dbReference>
<evidence type="ECO:0000259" key="1">
    <source>
        <dbReference type="SMART" id="SM01321"/>
    </source>
</evidence>
<dbReference type="InterPro" id="IPR052715">
    <property type="entry name" value="RAYT_transposase"/>
</dbReference>
<dbReference type="InterPro" id="IPR036515">
    <property type="entry name" value="Transposase_17_sf"/>
</dbReference>
<keyword evidence="3" id="KW-1185">Reference proteome</keyword>
<feature type="domain" description="Transposase IS200-like" evidence="1">
    <location>
        <begin position="13"/>
        <end position="127"/>
    </location>
</feature>
<dbReference type="PANTHER" id="PTHR36966:SF1">
    <property type="entry name" value="REP-ASSOCIATED TYROSINE TRANSPOSASE"/>
    <property type="match status" value="1"/>
</dbReference>
<sequence length="148" mass="17367">MSYSDLRRGRCSEPGREYLVTAVTRGRRPTFKDWQLARLLITTFRESEVADRADWLAWVVMPDHFHALLRLRQSSLADVMQRVRGVSARRINRQLGRHGPLWQPNYHDHALREDQARRDVAPYIVANPVRAGLVERIGDYPHWDAVWL</sequence>
<evidence type="ECO:0000313" key="2">
    <source>
        <dbReference type="EMBL" id="WQH15514.1"/>
    </source>
</evidence>
<reference evidence="2 3" key="1">
    <citation type="submission" date="2023-11" db="EMBL/GenBank/DDBJ databases">
        <title>MicrobeMod: A computational toolkit for identifying prokaryotic methylation and restriction-modification with nanopore sequencing.</title>
        <authorList>
            <person name="Crits-Christoph A."/>
            <person name="Kang S.C."/>
            <person name="Lee H."/>
            <person name="Ostrov N."/>
        </authorList>
    </citation>
    <scope>NUCLEOTIDE SEQUENCE [LARGE SCALE GENOMIC DNA]</scope>
    <source>
        <strain evidence="2 3">ATCC 49870</strain>
    </source>
</reference>
<dbReference type="InterPro" id="IPR002686">
    <property type="entry name" value="Transposase_17"/>
</dbReference>
<organism evidence="2 3">
    <name type="scientific">Guyparkeria halophila</name>
    <dbReference type="NCBI Taxonomy" id="47960"/>
    <lineage>
        <taxon>Bacteria</taxon>
        <taxon>Pseudomonadati</taxon>
        <taxon>Pseudomonadota</taxon>
        <taxon>Gammaproteobacteria</taxon>
        <taxon>Chromatiales</taxon>
        <taxon>Thioalkalibacteraceae</taxon>
        <taxon>Guyparkeria</taxon>
    </lineage>
</organism>
<proteinExistence type="predicted"/>
<name>A0ABZ0YVW6_9GAMM</name>
<dbReference type="EMBL" id="CP140153">
    <property type="protein sequence ID" value="WQH15514.1"/>
    <property type="molecule type" value="Genomic_DNA"/>
</dbReference>
<dbReference type="Proteomes" id="UP001327459">
    <property type="component" value="Chromosome"/>
</dbReference>
<evidence type="ECO:0000313" key="3">
    <source>
        <dbReference type="Proteomes" id="UP001327459"/>
    </source>
</evidence>
<protein>
    <submittedName>
        <fullName evidence="2">Transposase</fullName>
    </submittedName>
</protein>
<dbReference type="Pfam" id="PF01797">
    <property type="entry name" value="Y1_Tnp"/>
    <property type="match status" value="1"/>
</dbReference>
<accession>A0ABZ0YVW6</accession>
<dbReference type="RefSeq" id="WP_322520542.1">
    <property type="nucleotide sequence ID" value="NZ_CP140153.1"/>
</dbReference>